<dbReference type="GO" id="GO:0016042">
    <property type="term" value="P:lipid catabolic process"/>
    <property type="evidence" value="ECO:0007669"/>
    <property type="project" value="UniProtKB-UniRule"/>
</dbReference>
<evidence type="ECO:0000256" key="4">
    <source>
        <dbReference type="ARBA" id="ARBA00022963"/>
    </source>
</evidence>
<gene>
    <name evidence="8" type="ORF">GUJ93_ZPchr0005g15714</name>
</gene>
<dbReference type="PANTHER" id="PTHR31828">
    <property type="entry name" value="PHOSPHOLIPASE A1-IIGAMMA"/>
    <property type="match status" value="1"/>
</dbReference>
<reference evidence="8" key="2">
    <citation type="submission" date="2021-02" db="EMBL/GenBank/DDBJ databases">
        <authorList>
            <person name="Kimball J.A."/>
            <person name="Haas M.W."/>
            <person name="Macchietto M."/>
            <person name="Kono T."/>
            <person name="Duquette J."/>
            <person name="Shao M."/>
        </authorList>
    </citation>
    <scope>NUCLEOTIDE SEQUENCE</scope>
    <source>
        <tissue evidence="8">Fresh leaf tissue</tissue>
    </source>
</reference>
<dbReference type="EMBL" id="JAAALK010000284">
    <property type="protein sequence ID" value="KAG8069322.1"/>
    <property type="molecule type" value="Genomic_DNA"/>
</dbReference>
<dbReference type="GO" id="GO:0005737">
    <property type="term" value="C:cytoplasm"/>
    <property type="evidence" value="ECO:0007669"/>
    <property type="project" value="UniProtKB-ARBA"/>
</dbReference>
<evidence type="ECO:0000256" key="2">
    <source>
        <dbReference type="ARBA" id="ARBA00010701"/>
    </source>
</evidence>
<evidence type="ECO:0000256" key="1">
    <source>
        <dbReference type="ARBA" id="ARBA00003523"/>
    </source>
</evidence>
<dbReference type="InterPro" id="IPR033556">
    <property type="entry name" value="PLA"/>
</dbReference>
<accession>A0A8J5SU13</accession>
<comment type="similarity">
    <text evidence="2 6">Belongs to the AB hydrolase superfamily. Lipase family.</text>
</comment>
<proteinExistence type="inferred from homology"/>
<reference evidence="8" key="1">
    <citation type="journal article" date="2021" name="bioRxiv">
        <title>Whole Genome Assembly and Annotation of Northern Wild Rice, Zizania palustris L., Supports a Whole Genome Duplication in the Zizania Genus.</title>
        <authorList>
            <person name="Haas M."/>
            <person name="Kono T."/>
            <person name="Macchietto M."/>
            <person name="Millas R."/>
            <person name="McGilp L."/>
            <person name="Shao M."/>
            <person name="Duquette J."/>
            <person name="Hirsch C.N."/>
            <person name="Kimball J."/>
        </authorList>
    </citation>
    <scope>NUCLEOTIDE SEQUENCE</scope>
    <source>
        <tissue evidence="8">Fresh leaf tissue</tissue>
    </source>
</reference>
<feature type="domain" description="Fungal lipase-type" evidence="7">
    <location>
        <begin position="165"/>
        <end position="326"/>
    </location>
</feature>
<dbReference type="Pfam" id="PF01764">
    <property type="entry name" value="Lipase_3"/>
    <property type="match status" value="1"/>
</dbReference>
<dbReference type="Proteomes" id="UP000729402">
    <property type="component" value="Unassembled WGS sequence"/>
</dbReference>
<comment type="function">
    <text evidence="1 6">Acylhydrolase that catalyzes the hydrolysis of phospholipids at the sn-1 position.</text>
</comment>
<evidence type="ECO:0000313" key="9">
    <source>
        <dbReference type="Proteomes" id="UP000729402"/>
    </source>
</evidence>
<comment type="caution">
    <text evidence="8">The sequence shown here is derived from an EMBL/GenBank/DDBJ whole genome shotgun (WGS) entry which is preliminary data.</text>
</comment>
<sequence length="432" mass="48176">MRCRFIKIEQATTHVVVVKVCGVKLPSMSQQGLGNTARRWRELHGENNWDGLLDPFDLDLRRTIIRYGEMAQATYDAFNREKLSPHAGLSMFGRHRFFERAQLPDHAGAYRVTRFLYATSSVAVPETFMLRSVSRGRRCRESNWIGYVAVATDEGKAALGRRDIVVAWRGTLQALEWIHDMEFVMVPPKGLLGRDEASDAMVHRGWLSMYTSSDSESSHNKDSARDQVLSEVARLVSLYEDEELSITVTGHSLGAALATLNAFDIAANGYNRATRPAGTVCPVTAFAFACPRVGGLSFKRRFDGVSGLRLLRVRNARDVVPMYPALLYNDVGAELTIDTSESPYLRSPGHELVWHNLECYLHGVAGAQGGAAGRFELVVERDVALANKAYGALRDEHAVPAGWWMPWNRGMVRNAAGRWTLLDCEEEDDIAE</sequence>
<name>A0A8J5SU13_ZIZPA</name>
<dbReference type="FunFam" id="3.40.50.1820:FF:000065">
    <property type="entry name" value="Phospholipase A1-II 3"/>
    <property type="match status" value="1"/>
</dbReference>
<dbReference type="AlphaFoldDB" id="A0A8J5SU13"/>
<dbReference type="PANTHER" id="PTHR31828:SF12">
    <property type="entry name" value="PHOSPHOLIPASE A1-II 6"/>
    <property type="match status" value="1"/>
</dbReference>
<evidence type="ECO:0000313" key="8">
    <source>
        <dbReference type="EMBL" id="KAG8069323.1"/>
    </source>
</evidence>
<keyword evidence="5 6" id="KW-0443">Lipid metabolism</keyword>
<protein>
    <recommendedName>
        <fullName evidence="6">Phospholipase A1</fullName>
        <ecNumber evidence="6">3.1.1.-</ecNumber>
    </recommendedName>
</protein>
<evidence type="ECO:0000256" key="3">
    <source>
        <dbReference type="ARBA" id="ARBA00022801"/>
    </source>
</evidence>
<dbReference type="CDD" id="cd00519">
    <property type="entry name" value="Lipase_3"/>
    <property type="match status" value="1"/>
</dbReference>
<keyword evidence="3 6" id="KW-0378">Hydrolase</keyword>
<evidence type="ECO:0000259" key="7">
    <source>
        <dbReference type="Pfam" id="PF01764"/>
    </source>
</evidence>
<dbReference type="InterPro" id="IPR002921">
    <property type="entry name" value="Fungal_lipase-type"/>
</dbReference>
<keyword evidence="4 6" id="KW-0442">Lipid degradation</keyword>
<evidence type="ECO:0000256" key="6">
    <source>
        <dbReference type="RuleBase" id="RU367093"/>
    </source>
</evidence>
<organism evidence="8 9">
    <name type="scientific">Zizania palustris</name>
    <name type="common">Northern wild rice</name>
    <dbReference type="NCBI Taxonomy" id="103762"/>
    <lineage>
        <taxon>Eukaryota</taxon>
        <taxon>Viridiplantae</taxon>
        <taxon>Streptophyta</taxon>
        <taxon>Embryophyta</taxon>
        <taxon>Tracheophyta</taxon>
        <taxon>Spermatophyta</taxon>
        <taxon>Magnoliopsida</taxon>
        <taxon>Liliopsida</taxon>
        <taxon>Poales</taxon>
        <taxon>Poaceae</taxon>
        <taxon>BOP clade</taxon>
        <taxon>Oryzoideae</taxon>
        <taxon>Oryzeae</taxon>
        <taxon>Zizaniinae</taxon>
        <taxon>Zizania</taxon>
    </lineage>
</organism>
<keyword evidence="9" id="KW-1185">Reference proteome</keyword>
<dbReference type="EMBL" id="JAAALK010000284">
    <property type="protein sequence ID" value="KAG8069323.1"/>
    <property type="molecule type" value="Genomic_DNA"/>
</dbReference>
<dbReference type="GO" id="GO:0008970">
    <property type="term" value="F:phospholipase A1 activity"/>
    <property type="evidence" value="ECO:0007669"/>
    <property type="project" value="UniProtKB-UniRule"/>
</dbReference>
<dbReference type="EC" id="3.1.1.-" evidence="6"/>
<dbReference type="OrthoDB" id="438440at2759"/>
<evidence type="ECO:0000256" key="5">
    <source>
        <dbReference type="ARBA" id="ARBA00023098"/>
    </source>
</evidence>